<comment type="caution">
    <text evidence="4">The sequence shown here is derived from an EMBL/GenBank/DDBJ whole genome shotgun (WGS) entry which is preliminary data.</text>
</comment>
<name>A0ABT8ST42_9HYPH</name>
<keyword evidence="3" id="KW-1133">Transmembrane helix</keyword>
<reference evidence="4" key="2">
    <citation type="submission" date="2023-07" db="EMBL/GenBank/DDBJ databases">
        <authorList>
            <person name="Sun H."/>
        </authorList>
    </citation>
    <scope>NUCLEOTIDE SEQUENCE</scope>
    <source>
        <strain evidence="4">05753</strain>
    </source>
</reference>
<proteinExistence type="predicted"/>
<organism evidence="4 5">
    <name type="scientific">Rhizobium oryzicola</name>
    <dbReference type="NCBI Taxonomy" id="1232668"/>
    <lineage>
        <taxon>Bacteria</taxon>
        <taxon>Pseudomonadati</taxon>
        <taxon>Pseudomonadota</taxon>
        <taxon>Alphaproteobacteria</taxon>
        <taxon>Hyphomicrobiales</taxon>
        <taxon>Rhizobiaceae</taxon>
        <taxon>Rhizobium/Agrobacterium group</taxon>
        <taxon>Rhizobium</taxon>
    </lineage>
</organism>
<keyword evidence="3" id="KW-0472">Membrane</keyword>
<evidence type="ECO:0000256" key="1">
    <source>
        <dbReference type="ARBA" id="ARBA00004196"/>
    </source>
</evidence>
<sequence>MVLWILFAFLTAGVAAILIAPMMKASRRLEDDREGEVAVYRDQLRELERDRQSGLIGADEAENARAEIGRRLLSAADAASKSGGDAATFRRHGLPAAFVVLCLPVVGLCLYLTLGSPGLPAQPLEARLANPGSNMALLVAKAERHLAENPNDGQGWDLLAPIYFRLQRYGDSELAYRNALRFLGETPARLAGLGETLVAASDGLVTEDARGLFERAIALDQGNMRARFYVGLGLEQAGRTADALRAFEALAKDSPPGAAWEQLVAQHIAKNGGTPKAAPLGNPTAEDVAAAQNMGQGDRQAMIRGMVESLSAKLADDPRNIEGWLRLVRSYKVLGEDEKARDALKAGLKAFPGPQPEAQRLLALAREIGVSLEGMTQ</sequence>
<keyword evidence="3" id="KW-0812">Transmembrane</keyword>
<evidence type="ECO:0000313" key="5">
    <source>
        <dbReference type="Proteomes" id="UP001169006"/>
    </source>
</evidence>
<dbReference type="InterPro" id="IPR011990">
    <property type="entry name" value="TPR-like_helical_dom_sf"/>
</dbReference>
<feature type="transmembrane region" description="Helical" evidence="3">
    <location>
        <begin position="6"/>
        <end position="23"/>
    </location>
</feature>
<dbReference type="RefSeq" id="WP_302076045.1">
    <property type="nucleotide sequence ID" value="NZ_JAUKWQ010000001.1"/>
</dbReference>
<dbReference type="PANTHER" id="PTHR47870:SF1">
    <property type="entry name" value="CYTOCHROME C-TYPE BIOGENESIS PROTEIN CCMH"/>
    <property type="match status" value="1"/>
</dbReference>
<dbReference type="EMBL" id="JAUKWQ010000001">
    <property type="protein sequence ID" value="MDO1581578.1"/>
    <property type="molecule type" value="Genomic_DNA"/>
</dbReference>
<keyword evidence="5" id="KW-1185">Reference proteome</keyword>
<evidence type="ECO:0000256" key="3">
    <source>
        <dbReference type="SAM" id="Phobius"/>
    </source>
</evidence>
<protein>
    <submittedName>
        <fullName evidence="4">C-type cytochrome biogenesis protein CcmI</fullName>
    </submittedName>
</protein>
<accession>A0ABT8ST42</accession>
<dbReference type="NCBIfam" id="TIGR03142">
    <property type="entry name" value="cytochro_ccmI"/>
    <property type="match status" value="1"/>
</dbReference>
<comment type="subcellular location">
    <subcellularLocation>
        <location evidence="1">Cell envelope</location>
    </subcellularLocation>
</comment>
<keyword evidence="2" id="KW-0201">Cytochrome c-type biogenesis</keyword>
<dbReference type="InterPro" id="IPR017560">
    <property type="entry name" value="Cyt_c_biogenesis_CcmI"/>
</dbReference>
<dbReference type="Gene3D" id="1.25.40.10">
    <property type="entry name" value="Tetratricopeptide repeat domain"/>
    <property type="match status" value="2"/>
</dbReference>
<reference evidence="4" key="1">
    <citation type="journal article" date="2015" name="Int. J. Syst. Evol. Microbiol.">
        <title>Rhizobium oryzicola sp. nov., potential plant-growth-promoting endophytic bacteria isolated from rice roots.</title>
        <authorList>
            <person name="Zhang X.X."/>
            <person name="Gao J.S."/>
            <person name="Cao Y.H."/>
            <person name="Sheirdil R.A."/>
            <person name="Wang X.C."/>
            <person name="Zhang L."/>
        </authorList>
    </citation>
    <scope>NUCLEOTIDE SEQUENCE</scope>
    <source>
        <strain evidence="4">05753</strain>
    </source>
</reference>
<dbReference type="SUPFAM" id="SSF48452">
    <property type="entry name" value="TPR-like"/>
    <property type="match status" value="1"/>
</dbReference>
<evidence type="ECO:0000313" key="4">
    <source>
        <dbReference type="EMBL" id="MDO1581578.1"/>
    </source>
</evidence>
<dbReference type="PANTHER" id="PTHR47870">
    <property type="entry name" value="CYTOCHROME C-TYPE BIOGENESIS PROTEIN CCMH"/>
    <property type="match status" value="1"/>
</dbReference>
<dbReference type="Pfam" id="PF14559">
    <property type="entry name" value="TPR_19"/>
    <property type="match status" value="1"/>
</dbReference>
<feature type="transmembrane region" description="Helical" evidence="3">
    <location>
        <begin position="94"/>
        <end position="114"/>
    </location>
</feature>
<gene>
    <name evidence="4" type="primary">ccmI</name>
    <name evidence="4" type="ORF">Q2T52_05650</name>
</gene>
<dbReference type="Proteomes" id="UP001169006">
    <property type="component" value="Unassembled WGS sequence"/>
</dbReference>
<dbReference type="InterPro" id="IPR051263">
    <property type="entry name" value="C-type_cytochrome_biogenesis"/>
</dbReference>
<evidence type="ECO:0000256" key="2">
    <source>
        <dbReference type="ARBA" id="ARBA00022748"/>
    </source>
</evidence>